<dbReference type="Proteomes" id="UP001516023">
    <property type="component" value="Unassembled WGS sequence"/>
</dbReference>
<name>A0ABD3PVX6_9STRA</name>
<feature type="region of interest" description="Disordered" evidence="1">
    <location>
        <begin position="1"/>
        <end position="47"/>
    </location>
</feature>
<keyword evidence="3" id="KW-1185">Reference proteome</keyword>
<sequence>MASLLLDDVAQPKPDVSAGGVQREVNHEHMENAKDDENGDEGGDHEVAVPLEHKIDTGEDNDRGPFEQYFVNTNNVAEKKRLPYIMMMFRALGFNIEEIYPYSEILSDR</sequence>
<evidence type="ECO:0000313" key="3">
    <source>
        <dbReference type="Proteomes" id="UP001516023"/>
    </source>
</evidence>
<evidence type="ECO:0000256" key="1">
    <source>
        <dbReference type="SAM" id="MobiDB-lite"/>
    </source>
</evidence>
<accession>A0ABD3PVX6</accession>
<protein>
    <submittedName>
        <fullName evidence="2">Uncharacterized protein</fullName>
    </submittedName>
</protein>
<reference evidence="2 3" key="1">
    <citation type="journal article" date="2020" name="G3 (Bethesda)">
        <title>Improved Reference Genome for Cyclotella cryptica CCMP332, a Model for Cell Wall Morphogenesis, Salinity Adaptation, and Lipid Production in Diatoms (Bacillariophyta).</title>
        <authorList>
            <person name="Roberts W.R."/>
            <person name="Downey K.M."/>
            <person name="Ruck E.C."/>
            <person name="Traller J.C."/>
            <person name="Alverson A.J."/>
        </authorList>
    </citation>
    <scope>NUCLEOTIDE SEQUENCE [LARGE SCALE GENOMIC DNA]</scope>
    <source>
        <strain evidence="2 3">CCMP332</strain>
    </source>
</reference>
<proteinExistence type="predicted"/>
<comment type="caution">
    <text evidence="2">The sequence shown here is derived from an EMBL/GenBank/DDBJ whole genome shotgun (WGS) entry which is preliminary data.</text>
</comment>
<organism evidence="2 3">
    <name type="scientific">Cyclotella cryptica</name>
    <dbReference type="NCBI Taxonomy" id="29204"/>
    <lineage>
        <taxon>Eukaryota</taxon>
        <taxon>Sar</taxon>
        <taxon>Stramenopiles</taxon>
        <taxon>Ochrophyta</taxon>
        <taxon>Bacillariophyta</taxon>
        <taxon>Coscinodiscophyceae</taxon>
        <taxon>Thalassiosirophycidae</taxon>
        <taxon>Stephanodiscales</taxon>
        <taxon>Stephanodiscaceae</taxon>
        <taxon>Cyclotella</taxon>
    </lineage>
</organism>
<evidence type="ECO:0000313" key="2">
    <source>
        <dbReference type="EMBL" id="KAL3791891.1"/>
    </source>
</evidence>
<dbReference type="EMBL" id="JABMIG020000108">
    <property type="protein sequence ID" value="KAL3791891.1"/>
    <property type="molecule type" value="Genomic_DNA"/>
</dbReference>
<gene>
    <name evidence="2" type="ORF">HJC23_010751</name>
</gene>
<dbReference type="AlphaFoldDB" id="A0ABD3PVX6"/>
<feature type="compositionally biased region" description="Basic and acidic residues" evidence="1">
    <location>
        <begin position="24"/>
        <end position="47"/>
    </location>
</feature>